<proteinExistence type="predicted"/>
<feature type="chain" id="PRO_5046889350" evidence="1">
    <location>
        <begin position="25"/>
        <end position="99"/>
    </location>
</feature>
<organism evidence="2 3">
    <name type="scientific">Tanacetum coccineum</name>
    <dbReference type="NCBI Taxonomy" id="301880"/>
    <lineage>
        <taxon>Eukaryota</taxon>
        <taxon>Viridiplantae</taxon>
        <taxon>Streptophyta</taxon>
        <taxon>Embryophyta</taxon>
        <taxon>Tracheophyta</taxon>
        <taxon>Spermatophyta</taxon>
        <taxon>Magnoliopsida</taxon>
        <taxon>eudicotyledons</taxon>
        <taxon>Gunneridae</taxon>
        <taxon>Pentapetalae</taxon>
        <taxon>asterids</taxon>
        <taxon>campanulids</taxon>
        <taxon>Asterales</taxon>
        <taxon>Asteraceae</taxon>
        <taxon>Asteroideae</taxon>
        <taxon>Anthemideae</taxon>
        <taxon>Anthemidinae</taxon>
        <taxon>Tanacetum</taxon>
    </lineage>
</organism>
<dbReference type="EMBL" id="BQNB010018377">
    <property type="protein sequence ID" value="GJT73717.1"/>
    <property type="molecule type" value="Genomic_DNA"/>
</dbReference>
<sequence length="99" mass="11166">MLGAYLSRVWIVLSLDHLFSGCMSYSISTEIPKASEEIARNWDTNTTIADQSDRDRALMSRHHFFQVLPVLTPTVSIQLYSAQEYVANSLGWGTQSLRA</sequence>
<keyword evidence="3" id="KW-1185">Reference proteome</keyword>
<evidence type="ECO:0000256" key="1">
    <source>
        <dbReference type="SAM" id="SignalP"/>
    </source>
</evidence>
<name>A0ABQ5GFQ5_9ASTR</name>
<protein>
    <submittedName>
        <fullName evidence="2">Uncharacterized protein</fullName>
    </submittedName>
</protein>
<reference evidence="2" key="2">
    <citation type="submission" date="2022-01" db="EMBL/GenBank/DDBJ databases">
        <authorList>
            <person name="Yamashiro T."/>
            <person name="Shiraishi A."/>
            <person name="Satake H."/>
            <person name="Nakayama K."/>
        </authorList>
    </citation>
    <scope>NUCLEOTIDE SEQUENCE</scope>
</reference>
<keyword evidence="1" id="KW-0732">Signal</keyword>
<evidence type="ECO:0000313" key="2">
    <source>
        <dbReference type="EMBL" id="GJT73717.1"/>
    </source>
</evidence>
<gene>
    <name evidence="2" type="ORF">Tco_1033003</name>
</gene>
<accession>A0ABQ5GFQ5</accession>
<comment type="caution">
    <text evidence="2">The sequence shown here is derived from an EMBL/GenBank/DDBJ whole genome shotgun (WGS) entry which is preliminary data.</text>
</comment>
<evidence type="ECO:0000313" key="3">
    <source>
        <dbReference type="Proteomes" id="UP001151760"/>
    </source>
</evidence>
<reference evidence="2" key="1">
    <citation type="journal article" date="2022" name="Int. J. Mol. Sci.">
        <title>Draft Genome of Tanacetum Coccineum: Genomic Comparison of Closely Related Tanacetum-Family Plants.</title>
        <authorList>
            <person name="Yamashiro T."/>
            <person name="Shiraishi A."/>
            <person name="Nakayama K."/>
            <person name="Satake H."/>
        </authorList>
    </citation>
    <scope>NUCLEOTIDE SEQUENCE</scope>
</reference>
<feature type="signal peptide" evidence="1">
    <location>
        <begin position="1"/>
        <end position="24"/>
    </location>
</feature>
<dbReference type="Proteomes" id="UP001151760">
    <property type="component" value="Unassembled WGS sequence"/>
</dbReference>